<dbReference type="VEuPathDB" id="VectorBase:SCAU005230"/>
<proteinExistence type="predicted"/>
<name>A0A1I8P6D0_STOCA</name>
<dbReference type="InterPro" id="IPR043128">
    <property type="entry name" value="Rev_trsase/Diguanyl_cyclase"/>
</dbReference>
<keyword evidence="3" id="KW-1185">Reference proteome</keyword>
<dbReference type="Pfam" id="PF00078">
    <property type="entry name" value="RVT_1"/>
    <property type="match status" value="1"/>
</dbReference>
<dbReference type="Gene3D" id="3.30.70.270">
    <property type="match status" value="1"/>
</dbReference>
<dbReference type="AlphaFoldDB" id="A0A1I8P6D0"/>
<dbReference type="InterPro" id="IPR043502">
    <property type="entry name" value="DNA/RNA_pol_sf"/>
</dbReference>
<dbReference type="STRING" id="35570.A0A1I8P6D0"/>
<feature type="domain" description="Reverse transcriptase" evidence="1">
    <location>
        <begin position="1"/>
        <end position="123"/>
    </location>
</feature>
<dbReference type="EnsemblMetazoa" id="SCAU005230-RA">
    <property type="protein sequence ID" value="SCAU005230-PA"/>
    <property type="gene ID" value="SCAU005230"/>
</dbReference>
<dbReference type="InterPro" id="IPR000477">
    <property type="entry name" value="RT_dom"/>
</dbReference>
<evidence type="ECO:0000259" key="1">
    <source>
        <dbReference type="PROSITE" id="PS50878"/>
    </source>
</evidence>
<dbReference type="PANTHER" id="PTHR47027:SF20">
    <property type="entry name" value="REVERSE TRANSCRIPTASE-LIKE PROTEIN WITH RNA-DIRECTED DNA POLYMERASE DOMAIN"/>
    <property type="match status" value="1"/>
</dbReference>
<sequence>MSEYFDTCTGVKQGCLLSPTLFAIYLNDLHEHLEGGLQVDQTNIRLLMYADDIIIMSDNPRTLQQMIYNLECYCDKWGMEVNQIKSEIMVFRKGGKLSTNEKWAYKGELIRIVNEYKYLGLILTPKLSFTKHLSKKEEAAKIALNSTWKHFIAKPSVNLTSKWKMFLAVCRSIHSYGAQIWGNSYFNEVEKLYRYFIKKILKLPEATPNYVIALETGYEPGYIYTYSLHLQYLSKVLFDLESHRLPHILVEKLANKNLAWFNDYSTQLSLHNINSNNVKINKKSWMSAAQQLLMDMKANKFNDHLQKAQQSENRIYKYLDYNVGPMYCTEKFSQEQITLILKARGDLMWLNFNKYRTSNEQRCSLCNLGEAENLVHFIGRCPVLANMRVRHFNRTLLDQTEIISILNGGEGFCWVNLLNFLKEARKYRNMLIEEFNY</sequence>
<dbReference type="PROSITE" id="PS50878">
    <property type="entry name" value="RT_POL"/>
    <property type="match status" value="1"/>
</dbReference>
<accession>A0A1I8P6D0</accession>
<dbReference type="SUPFAM" id="SSF56672">
    <property type="entry name" value="DNA/RNA polymerases"/>
    <property type="match status" value="1"/>
</dbReference>
<dbReference type="Proteomes" id="UP000095300">
    <property type="component" value="Unassembled WGS sequence"/>
</dbReference>
<organism evidence="2 3">
    <name type="scientific">Stomoxys calcitrans</name>
    <name type="common">Stable fly</name>
    <name type="synonym">Conops calcitrans</name>
    <dbReference type="NCBI Taxonomy" id="35570"/>
    <lineage>
        <taxon>Eukaryota</taxon>
        <taxon>Metazoa</taxon>
        <taxon>Ecdysozoa</taxon>
        <taxon>Arthropoda</taxon>
        <taxon>Hexapoda</taxon>
        <taxon>Insecta</taxon>
        <taxon>Pterygota</taxon>
        <taxon>Neoptera</taxon>
        <taxon>Endopterygota</taxon>
        <taxon>Diptera</taxon>
        <taxon>Brachycera</taxon>
        <taxon>Muscomorpha</taxon>
        <taxon>Muscoidea</taxon>
        <taxon>Muscidae</taxon>
        <taxon>Stomoxys</taxon>
    </lineage>
</organism>
<evidence type="ECO:0000313" key="3">
    <source>
        <dbReference type="Proteomes" id="UP000095300"/>
    </source>
</evidence>
<reference evidence="2" key="1">
    <citation type="submission" date="2020-05" db="UniProtKB">
        <authorList>
            <consortium name="EnsemblMetazoa"/>
        </authorList>
    </citation>
    <scope>IDENTIFICATION</scope>
    <source>
        <strain evidence="2">USDA</strain>
    </source>
</reference>
<dbReference type="PANTHER" id="PTHR47027">
    <property type="entry name" value="REVERSE TRANSCRIPTASE DOMAIN-CONTAINING PROTEIN"/>
    <property type="match status" value="1"/>
</dbReference>
<gene>
    <name evidence="2" type="primary">106084471</name>
</gene>
<evidence type="ECO:0000313" key="2">
    <source>
        <dbReference type="EnsemblMetazoa" id="SCAU005230-PA"/>
    </source>
</evidence>
<dbReference type="GO" id="GO:0071897">
    <property type="term" value="P:DNA biosynthetic process"/>
    <property type="evidence" value="ECO:0007669"/>
    <property type="project" value="UniProtKB-ARBA"/>
</dbReference>
<protein>
    <recommendedName>
        <fullName evidence="1">Reverse transcriptase domain-containing protein</fullName>
    </recommendedName>
</protein>